<dbReference type="RefSeq" id="WP_062976434.1">
    <property type="nucleotide sequence ID" value="NZ_JAAXOS010000012.1"/>
</dbReference>
<dbReference type="SMART" id="SM00866">
    <property type="entry name" value="UTRA"/>
    <property type="match status" value="1"/>
</dbReference>
<dbReference type="Pfam" id="PF07702">
    <property type="entry name" value="UTRA"/>
    <property type="match status" value="1"/>
</dbReference>
<keyword evidence="3" id="KW-0804">Transcription</keyword>
<dbReference type="GO" id="GO:0045892">
    <property type="term" value="P:negative regulation of DNA-templated transcription"/>
    <property type="evidence" value="ECO:0007669"/>
    <property type="project" value="TreeGrafter"/>
</dbReference>
<dbReference type="Gene3D" id="1.10.10.10">
    <property type="entry name" value="Winged helix-like DNA-binding domain superfamily/Winged helix DNA-binding domain"/>
    <property type="match status" value="1"/>
</dbReference>
<proteinExistence type="predicted"/>
<dbReference type="SMART" id="SM00345">
    <property type="entry name" value="HTH_GNTR"/>
    <property type="match status" value="1"/>
</dbReference>
<evidence type="ECO:0000256" key="2">
    <source>
        <dbReference type="ARBA" id="ARBA00023125"/>
    </source>
</evidence>
<dbReference type="GO" id="GO:0003700">
    <property type="term" value="F:DNA-binding transcription factor activity"/>
    <property type="evidence" value="ECO:0007669"/>
    <property type="project" value="InterPro"/>
</dbReference>
<dbReference type="InterPro" id="IPR011663">
    <property type="entry name" value="UTRA"/>
</dbReference>
<keyword evidence="1" id="KW-0805">Transcription regulation</keyword>
<dbReference type="PANTHER" id="PTHR44846">
    <property type="entry name" value="MANNOSYL-D-GLYCERATE TRANSPORT/METABOLISM SYSTEM REPRESSOR MNGR-RELATED"/>
    <property type="match status" value="1"/>
</dbReference>
<dbReference type="Proteomes" id="UP000540698">
    <property type="component" value="Unassembled WGS sequence"/>
</dbReference>
<feature type="domain" description="HTH gntR-type" evidence="4">
    <location>
        <begin position="9"/>
        <end position="76"/>
    </location>
</feature>
<dbReference type="PANTHER" id="PTHR44846:SF17">
    <property type="entry name" value="GNTR-FAMILY TRANSCRIPTIONAL REGULATOR"/>
    <property type="match status" value="1"/>
</dbReference>
<evidence type="ECO:0000256" key="1">
    <source>
        <dbReference type="ARBA" id="ARBA00023015"/>
    </source>
</evidence>
<evidence type="ECO:0000256" key="3">
    <source>
        <dbReference type="ARBA" id="ARBA00023163"/>
    </source>
</evidence>
<dbReference type="CDD" id="cd07377">
    <property type="entry name" value="WHTH_GntR"/>
    <property type="match status" value="1"/>
</dbReference>
<keyword evidence="2" id="KW-0238">DNA-binding</keyword>
<keyword evidence="6" id="KW-1185">Reference proteome</keyword>
<dbReference type="PROSITE" id="PS50949">
    <property type="entry name" value="HTH_GNTR"/>
    <property type="match status" value="1"/>
</dbReference>
<dbReference type="InterPro" id="IPR036388">
    <property type="entry name" value="WH-like_DNA-bd_sf"/>
</dbReference>
<dbReference type="InterPro" id="IPR000524">
    <property type="entry name" value="Tscrpt_reg_HTH_GntR"/>
</dbReference>
<dbReference type="InterPro" id="IPR036390">
    <property type="entry name" value="WH_DNA-bd_sf"/>
</dbReference>
<dbReference type="Pfam" id="PF00392">
    <property type="entry name" value="GntR"/>
    <property type="match status" value="1"/>
</dbReference>
<protein>
    <submittedName>
        <fullName evidence="5">GntR family transcriptional regulator</fullName>
    </submittedName>
</protein>
<gene>
    <name evidence="5" type="ORF">HGB38_24835</name>
</gene>
<evidence type="ECO:0000313" key="5">
    <source>
        <dbReference type="EMBL" id="NKY29418.1"/>
    </source>
</evidence>
<dbReference type="SUPFAM" id="SSF46785">
    <property type="entry name" value="Winged helix' DNA-binding domain"/>
    <property type="match status" value="1"/>
</dbReference>
<reference evidence="5 6" key="1">
    <citation type="submission" date="2020-04" db="EMBL/GenBank/DDBJ databases">
        <title>MicrobeNet Type strains.</title>
        <authorList>
            <person name="Nicholson A.C."/>
        </authorList>
    </citation>
    <scope>NUCLEOTIDE SEQUENCE [LARGE SCALE GENOMIC DNA]</scope>
    <source>
        <strain evidence="5 6">DSM 44956</strain>
    </source>
</reference>
<accession>A0A7X6L7R1</accession>
<dbReference type="GO" id="GO:0003677">
    <property type="term" value="F:DNA binding"/>
    <property type="evidence" value="ECO:0007669"/>
    <property type="project" value="UniProtKB-KW"/>
</dbReference>
<name>A0A7X6L7R1_9NOCA</name>
<dbReference type="AlphaFoldDB" id="A0A7X6L7R1"/>
<organism evidence="5 6">
    <name type="scientific">Nocardia gamkensis</name>
    <dbReference type="NCBI Taxonomy" id="352869"/>
    <lineage>
        <taxon>Bacteria</taxon>
        <taxon>Bacillati</taxon>
        <taxon>Actinomycetota</taxon>
        <taxon>Actinomycetes</taxon>
        <taxon>Mycobacteriales</taxon>
        <taxon>Nocardiaceae</taxon>
        <taxon>Nocardia</taxon>
    </lineage>
</organism>
<sequence>MSPTLDRPAPAYMQIAEHFRKLIKNGELREGAKLPSVVEIAQGWQVASATAAKALGQLRSEGYVQSNNQGTFVSIAHKQTTGPDRLQMLRATGNGYRPGETAEVVSAELTEADPAVAQALSLAEGSSVIRRRRIYRDDLGVVTVSTSWLPGSFADAAPELLSTEPLPKMTFGLIEERTGRRAVRRRDVVALNPAPAEIATVLGTQPETPFLTMTNLYWDQNGDPTEYAVDFLGTGRELSAEYSLG</sequence>
<comment type="caution">
    <text evidence="5">The sequence shown here is derived from an EMBL/GenBank/DDBJ whole genome shotgun (WGS) entry which is preliminary data.</text>
</comment>
<dbReference type="SUPFAM" id="SSF64288">
    <property type="entry name" value="Chorismate lyase-like"/>
    <property type="match status" value="1"/>
</dbReference>
<dbReference type="EMBL" id="JAAXOS010000012">
    <property type="protein sequence ID" value="NKY29418.1"/>
    <property type="molecule type" value="Genomic_DNA"/>
</dbReference>
<evidence type="ECO:0000313" key="6">
    <source>
        <dbReference type="Proteomes" id="UP000540698"/>
    </source>
</evidence>
<evidence type="ECO:0000259" key="4">
    <source>
        <dbReference type="PROSITE" id="PS50949"/>
    </source>
</evidence>
<dbReference type="Gene3D" id="3.40.1410.10">
    <property type="entry name" value="Chorismate lyase-like"/>
    <property type="match status" value="1"/>
</dbReference>
<dbReference type="InterPro" id="IPR028978">
    <property type="entry name" value="Chorismate_lyase_/UTRA_dom_sf"/>
</dbReference>
<dbReference type="InterPro" id="IPR050679">
    <property type="entry name" value="Bact_HTH_transcr_reg"/>
</dbReference>